<dbReference type="EMBL" id="AZHD01000002">
    <property type="protein sequence ID" value="OAA66617.1"/>
    <property type="molecule type" value="Genomic_DNA"/>
</dbReference>
<gene>
    <name evidence="2" type="ORF">SPI_01193</name>
</gene>
<dbReference type="Proteomes" id="UP000076874">
    <property type="component" value="Unassembled WGS sequence"/>
</dbReference>
<comment type="caution">
    <text evidence="2">The sequence shown here is derived from an EMBL/GenBank/DDBJ whole genome shotgun (WGS) entry which is preliminary data.</text>
</comment>
<proteinExistence type="predicted"/>
<evidence type="ECO:0000256" key="1">
    <source>
        <dbReference type="SAM" id="MobiDB-lite"/>
    </source>
</evidence>
<feature type="compositionally biased region" description="Basic and acidic residues" evidence="1">
    <location>
        <begin position="28"/>
        <end position="70"/>
    </location>
</feature>
<feature type="region of interest" description="Disordered" evidence="1">
    <location>
        <begin position="25"/>
        <end position="70"/>
    </location>
</feature>
<evidence type="ECO:0000313" key="2">
    <source>
        <dbReference type="EMBL" id="OAA66617.1"/>
    </source>
</evidence>
<protein>
    <submittedName>
        <fullName evidence="2">Uncharacterized protein</fullName>
    </submittedName>
</protein>
<dbReference type="AlphaFoldDB" id="A0A167YRW1"/>
<keyword evidence="3" id="KW-1185">Reference proteome</keyword>
<evidence type="ECO:0000313" key="3">
    <source>
        <dbReference type="Proteomes" id="UP000076874"/>
    </source>
</evidence>
<name>A0A167YRW1_9HYPO</name>
<sequence>MSDHIRDLISQLAALEAAGLSARSRRQKGQEAVDEAKEKAESDVESRRASVLQRYEDQKQELENARAEKEKEIEEIDRQLEALERQKNAELEGLVEEKKDIEIKVYAAEEVVNTFAD</sequence>
<organism evidence="2 3">
    <name type="scientific">Niveomyces insectorum RCEF 264</name>
    <dbReference type="NCBI Taxonomy" id="1081102"/>
    <lineage>
        <taxon>Eukaryota</taxon>
        <taxon>Fungi</taxon>
        <taxon>Dikarya</taxon>
        <taxon>Ascomycota</taxon>
        <taxon>Pezizomycotina</taxon>
        <taxon>Sordariomycetes</taxon>
        <taxon>Hypocreomycetidae</taxon>
        <taxon>Hypocreales</taxon>
        <taxon>Cordycipitaceae</taxon>
        <taxon>Niveomyces</taxon>
    </lineage>
</organism>
<accession>A0A167YRW1</accession>
<reference evidence="2 3" key="1">
    <citation type="journal article" date="2016" name="Genome Biol. Evol.">
        <title>Divergent and convergent evolution of fungal pathogenicity.</title>
        <authorList>
            <person name="Shang Y."/>
            <person name="Xiao G."/>
            <person name="Zheng P."/>
            <person name="Cen K."/>
            <person name="Zhan S."/>
            <person name="Wang C."/>
        </authorList>
    </citation>
    <scope>NUCLEOTIDE SEQUENCE [LARGE SCALE GENOMIC DNA]</scope>
    <source>
        <strain evidence="2 3">RCEF 264</strain>
    </source>
</reference>